<evidence type="ECO:0000313" key="4">
    <source>
        <dbReference type="Proteomes" id="UP001500729"/>
    </source>
</evidence>
<dbReference type="EMBL" id="BAAAGS010000078">
    <property type="protein sequence ID" value="GAA0558566.1"/>
    <property type="molecule type" value="Genomic_DNA"/>
</dbReference>
<dbReference type="Gene3D" id="1.25.40.10">
    <property type="entry name" value="Tetratricopeptide repeat domain"/>
    <property type="match status" value="1"/>
</dbReference>
<dbReference type="NCBIfam" id="TIGR00254">
    <property type="entry name" value="GGDEF"/>
    <property type="match status" value="1"/>
</dbReference>
<dbReference type="CDD" id="cd01949">
    <property type="entry name" value="GGDEF"/>
    <property type="match status" value="1"/>
</dbReference>
<dbReference type="InterPro" id="IPR000160">
    <property type="entry name" value="GGDEF_dom"/>
</dbReference>
<evidence type="ECO:0000313" key="3">
    <source>
        <dbReference type="EMBL" id="GAA0558566.1"/>
    </source>
</evidence>
<dbReference type="SUPFAM" id="SSF55073">
    <property type="entry name" value="Nucleotide cyclase"/>
    <property type="match status" value="1"/>
</dbReference>
<comment type="caution">
    <text evidence="3">The sequence shown here is derived from an EMBL/GenBank/DDBJ whole genome shotgun (WGS) entry which is preliminary data.</text>
</comment>
<feature type="compositionally biased region" description="Acidic residues" evidence="1">
    <location>
        <begin position="485"/>
        <end position="496"/>
    </location>
</feature>
<evidence type="ECO:0000256" key="1">
    <source>
        <dbReference type="SAM" id="MobiDB-lite"/>
    </source>
</evidence>
<dbReference type="SMART" id="SM00267">
    <property type="entry name" value="GGDEF"/>
    <property type="match status" value="1"/>
</dbReference>
<dbReference type="Proteomes" id="UP001500729">
    <property type="component" value="Unassembled WGS sequence"/>
</dbReference>
<dbReference type="Pfam" id="PF00990">
    <property type="entry name" value="GGDEF"/>
    <property type="match status" value="1"/>
</dbReference>
<dbReference type="InterPro" id="IPR050469">
    <property type="entry name" value="Diguanylate_Cyclase"/>
</dbReference>
<dbReference type="Gene3D" id="3.30.70.270">
    <property type="match status" value="1"/>
</dbReference>
<dbReference type="PANTHER" id="PTHR45138:SF9">
    <property type="entry name" value="DIGUANYLATE CYCLASE DGCM-RELATED"/>
    <property type="match status" value="1"/>
</dbReference>
<organism evidence="3 4">
    <name type="scientific">Saccharopolyspora erythraea</name>
    <name type="common">Streptomyces erythraeus</name>
    <dbReference type="NCBI Taxonomy" id="1836"/>
    <lineage>
        <taxon>Bacteria</taxon>
        <taxon>Bacillati</taxon>
        <taxon>Actinomycetota</taxon>
        <taxon>Actinomycetes</taxon>
        <taxon>Pseudonocardiales</taxon>
        <taxon>Pseudonocardiaceae</taxon>
        <taxon>Saccharopolyspora</taxon>
    </lineage>
</organism>
<sequence length="506" mass="55185">MRQDFPLMAGQLPAQDREIRSLLDSGRFEEADVAFDELTSIRPNLVGDQWNRATVLVHRASLAWRLDRIPLALELAAEGWTELDVDHPSGVSAAHTISMLGYLLETIGHRAPALELMALSVQVARKSGEKSTLAHCLTREANSLVFRAVGRRNESAAEQFEQARALFEEARTLASPGQVQRSALAGGSRAHAGVGDLDAAERLAHEALRLSGPVRDLFSSSVANWTLAVVRRAQDRLTDARTFASRALDGAESIRDTMLMMRFSLDLASICGQLSDPVGESEALRRTVDASSLAVETLQEGLGQALEQRRVAVQAQRMAMAAQEAALRDPLTGLTNRLGLERRAPVLLEQTAAKGRVPWLMLVDVDWFKDVNDDAGHAAGDAALQEVAHLLRRECRVDDLICRWAGDEFVVLLVDASEESGPAVAERIRAAVDAHDWRLVVGRMKQPPTVSIGVAAGPAELEHLFAAADIALYRAKRAGRNRVEIDDESSTQDESEMPTISPTDSR</sequence>
<accession>A0ABP3P203</accession>
<dbReference type="PANTHER" id="PTHR45138">
    <property type="entry name" value="REGULATORY COMPONENTS OF SENSORY TRANSDUCTION SYSTEM"/>
    <property type="match status" value="1"/>
</dbReference>
<feature type="region of interest" description="Disordered" evidence="1">
    <location>
        <begin position="483"/>
        <end position="506"/>
    </location>
</feature>
<reference evidence="4" key="1">
    <citation type="journal article" date="2019" name="Int. J. Syst. Evol. Microbiol.">
        <title>The Global Catalogue of Microorganisms (GCM) 10K type strain sequencing project: providing services to taxonomists for standard genome sequencing and annotation.</title>
        <authorList>
            <consortium name="The Broad Institute Genomics Platform"/>
            <consortium name="The Broad Institute Genome Sequencing Center for Infectious Disease"/>
            <person name="Wu L."/>
            <person name="Ma J."/>
        </authorList>
    </citation>
    <scope>NUCLEOTIDE SEQUENCE [LARGE SCALE GENOMIC DNA]</scope>
    <source>
        <strain evidence="4">JCM 10303</strain>
    </source>
</reference>
<proteinExistence type="predicted"/>
<dbReference type="InterPro" id="IPR043128">
    <property type="entry name" value="Rev_trsase/Diguanyl_cyclase"/>
</dbReference>
<dbReference type="InterPro" id="IPR029787">
    <property type="entry name" value="Nucleotide_cyclase"/>
</dbReference>
<dbReference type="PROSITE" id="PS50887">
    <property type="entry name" value="GGDEF"/>
    <property type="match status" value="1"/>
</dbReference>
<dbReference type="InterPro" id="IPR011990">
    <property type="entry name" value="TPR-like_helical_dom_sf"/>
</dbReference>
<evidence type="ECO:0000259" key="2">
    <source>
        <dbReference type="PROSITE" id="PS50887"/>
    </source>
</evidence>
<feature type="domain" description="GGDEF" evidence="2">
    <location>
        <begin position="356"/>
        <end position="488"/>
    </location>
</feature>
<gene>
    <name evidence="3" type="ORF">GCM10009533_64990</name>
</gene>
<keyword evidence="4" id="KW-1185">Reference proteome</keyword>
<dbReference type="SUPFAM" id="SSF48452">
    <property type="entry name" value="TPR-like"/>
    <property type="match status" value="2"/>
</dbReference>
<name>A0ABP3P203_SACER</name>
<protein>
    <recommendedName>
        <fullName evidence="2">GGDEF domain-containing protein</fullName>
    </recommendedName>
</protein>